<dbReference type="Pfam" id="PF20575">
    <property type="entry name" value="HTH_63"/>
    <property type="match status" value="1"/>
</dbReference>
<dbReference type="Proteomes" id="UP001166304">
    <property type="component" value="Unassembled WGS sequence"/>
</dbReference>
<organism evidence="1 2">
    <name type="scientific">Haloarcula salina</name>
    <dbReference type="NCBI Taxonomy" id="1429914"/>
    <lineage>
        <taxon>Archaea</taxon>
        <taxon>Methanobacteriati</taxon>
        <taxon>Methanobacteriota</taxon>
        <taxon>Stenosarchaea group</taxon>
        <taxon>Halobacteria</taxon>
        <taxon>Halobacteriales</taxon>
        <taxon>Haloarculaceae</taxon>
        <taxon>Haloarcula</taxon>
    </lineage>
</organism>
<sequence>MTAERRVVAFLRAPVATETQKRQETVLARIEALKESGAIDGVAVRHWKRLAELKAEDSVLPSLAEMDAWAAARGVTLEPAFDRHERRSGYTGVRDEVVTLPVVCVTVLDGDELVGVYPHVCPGGYRTVADCLDELESEPTALGSAEG</sequence>
<protein>
    <submittedName>
        <fullName evidence="1">Uncharacterized protein</fullName>
    </submittedName>
</protein>
<evidence type="ECO:0000313" key="2">
    <source>
        <dbReference type="Proteomes" id="UP001166304"/>
    </source>
</evidence>
<dbReference type="AlphaFoldDB" id="A0AA41KGG2"/>
<proteinExistence type="predicted"/>
<comment type="caution">
    <text evidence="1">The sequence shown here is derived from an EMBL/GenBank/DDBJ whole genome shotgun (WGS) entry which is preliminary data.</text>
</comment>
<dbReference type="InterPro" id="IPR046783">
    <property type="entry name" value="HTH_63"/>
</dbReference>
<dbReference type="EMBL" id="JAHQXE010000005">
    <property type="protein sequence ID" value="MBV0903087.1"/>
    <property type="molecule type" value="Genomic_DNA"/>
</dbReference>
<accession>A0AA41KGG2</accession>
<dbReference type="RefSeq" id="WP_162413835.1">
    <property type="nucleotide sequence ID" value="NZ_JAHQXE010000005.1"/>
</dbReference>
<reference evidence="1" key="1">
    <citation type="submission" date="2021-06" db="EMBL/GenBank/DDBJ databases">
        <title>New haloarchaea isolates fom saline soil.</title>
        <authorList>
            <person name="Duran-Viseras A."/>
            <person name="Sanchez-Porro C.S."/>
            <person name="Ventosa A."/>
        </authorList>
    </citation>
    <scope>NUCLEOTIDE SEQUENCE</scope>
    <source>
        <strain evidence="1">JCM 18369</strain>
    </source>
</reference>
<gene>
    <name evidence="1" type="ORF">KTS37_14930</name>
</gene>
<keyword evidence="2" id="KW-1185">Reference proteome</keyword>
<name>A0AA41KGG2_9EURY</name>
<evidence type="ECO:0000313" key="1">
    <source>
        <dbReference type="EMBL" id="MBV0903087.1"/>
    </source>
</evidence>